<dbReference type="EMBL" id="CP150951">
    <property type="protein sequence ID" value="WZC50458.1"/>
    <property type="molecule type" value="Genomic_DNA"/>
</dbReference>
<keyword evidence="3" id="KW-1185">Reference proteome</keyword>
<evidence type="ECO:0000313" key="3">
    <source>
        <dbReference type="Proteomes" id="UP001440612"/>
    </source>
</evidence>
<sequence length="114" mass="12112">MKKILLATAMMAAMTTAATAQNMFALMGDQSASNTIIIEPLNATADGYVAVYDHHTGVVGDLLGVARVYEGANSQTRVQVGRTVNRDVIAFLFVGNDFSDPTTAVDSVEIDIED</sequence>
<proteinExistence type="predicted"/>
<organism evidence="2 3">
    <name type="scientific">Yoonia phaeophyticola</name>
    <dbReference type="NCBI Taxonomy" id="3137369"/>
    <lineage>
        <taxon>Bacteria</taxon>
        <taxon>Pseudomonadati</taxon>
        <taxon>Pseudomonadota</taxon>
        <taxon>Alphaproteobacteria</taxon>
        <taxon>Rhodobacterales</taxon>
        <taxon>Paracoccaceae</taxon>
        <taxon>Yoonia</taxon>
    </lineage>
</organism>
<dbReference type="Proteomes" id="UP001440612">
    <property type="component" value="Chromosome"/>
</dbReference>
<reference evidence="3" key="1">
    <citation type="submission" date="2024-04" db="EMBL/GenBank/DDBJ databases">
        <title>Phylogenomic analyses of a clade within the roseobacter group suggest taxonomic reassignments of species of the genera Aestuariivita, Citreicella, Loktanella, Nautella, Pelagibaca, Ruegeria, Thalassobius, Thiobacimonas and Tropicibacter, and the proposal o.</title>
        <authorList>
            <person name="Jeon C.O."/>
        </authorList>
    </citation>
    <scope>NUCLEOTIDE SEQUENCE [LARGE SCALE GENOMIC DNA]</scope>
    <source>
        <strain evidence="3">BS5-3</strain>
    </source>
</reference>
<feature type="signal peptide" evidence="1">
    <location>
        <begin position="1"/>
        <end position="20"/>
    </location>
</feature>
<keyword evidence="1" id="KW-0732">Signal</keyword>
<name>A0ABZ2VAI8_9RHOB</name>
<feature type="chain" id="PRO_5045428166" evidence="1">
    <location>
        <begin position="21"/>
        <end position="114"/>
    </location>
</feature>
<gene>
    <name evidence="2" type="ORF">AABB29_07470</name>
</gene>
<accession>A0ABZ2VAI8</accession>
<evidence type="ECO:0000313" key="2">
    <source>
        <dbReference type="EMBL" id="WZC50458.1"/>
    </source>
</evidence>
<protein>
    <submittedName>
        <fullName evidence="2">Uncharacterized protein</fullName>
    </submittedName>
</protein>
<dbReference type="RefSeq" id="WP_341368560.1">
    <property type="nucleotide sequence ID" value="NZ_CP150951.2"/>
</dbReference>
<evidence type="ECO:0000256" key="1">
    <source>
        <dbReference type="SAM" id="SignalP"/>
    </source>
</evidence>